<dbReference type="Proteomes" id="UP000004088">
    <property type="component" value="Unassembled WGS sequence"/>
</dbReference>
<accession>F0EWM4</accession>
<sequence length="48" mass="5578">MAFRKLKKAACTAKANSARHKYLIQTKLINLESLRKFSIITQIIVRIF</sequence>
<protein>
    <submittedName>
        <fullName evidence="1">Uncharacterized protein</fullName>
    </submittedName>
</protein>
<keyword evidence="2" id="KW-1185">Reference proteome</keyword>
<dbReference type="HOGENOM" id="CLU_3153802_0_0_4"/>
<evidence type="ECO:0000313" key="1">
    <source>
        <dbReference type="EMBL" id="EGC18105.1"/>
    </source>
</evidence>
<dbReference type="AlphaFoldDB" id="F0EWM4"/>
<dbReference type="EMBL" id="AEWV01000006">
    <property type="protein sequence ID" value="EGC18105.1"/>
    <property type="molecule type" value="Genomic_DNA"/>
</dbReference>
<comment type="caution">
    <text evidence="1">The sequence shown here is derived from an EMBL/GenBank/DDBJ whole genome shotgun (WGS) entry which is preliminary data.</text>
</comment>
<evidence type="ECO:0000313" key="2">
    <source>
        <dbReference type="Proteomes" id="UP000004088"/>
    </source>
</evidence>
<name>F0EWM4_9NEIS</name>
<gene>
    <name evidence="1" type="ORF">HMPREF9098_0254</name>
</gene>
<organism evidence="1 2">
    <name type="scientific">Kingella denitrificans ATCC 33394</name>
    <dbReference type="NCBI Taxonomy" id="888741"/>
    <lineage>
        <taxon>Bacteria</taxon>
        <taxon>Pseudomonadati</taxon>
        <taxon>Pseudomonadota</taxon>
        <taxon>Betaproteobacteria</taxon>
        <taxon>Neisseriales</taxon>
        <taxon>Neisseriaceae</taxon>
        <taxon>Kingella</taxon>
    </lineage>
</organism>
<proteinExistence type="predicted"/>
<reference evidence="1 2" key="1">
    <citation type="submission" date="2011-01" db="EMBL/GenBank/DDBJ databases">
        <authorList>
            <person name="Muzny D."/>
            <person name="Qin X."/>
            <person name="Deng J."/>
            <person name="Jiang H."/>
            <person name="Liu Y."/>
            <person name="Qu J."/>
            <person name="Song X.-Z."/>
            <person name="Zhang L."/>
            <person name="Thornton R."/>
            <person name="Coyle M."/>
            <person name="Francisco L."/>
            <person name="Jackson L."/>
            <person name="Javaid M."/>
            <person name="Korchina V."/>
            <person name="Kovar C."/>
            <person name="Mata R."/>
            <person name="Mathew T."/>
            <person name="Ngo R."/>
            <person name="Nguyen L."/>
            <person name="Nguyen N."/>
            <person name="Okwuonu G."/>
            <person name="Ongeri F."/>
            <person name="Pham C."/>
            <person name="Simmons D."/>
            <person name="Wilczek-Boney K."/>
            <person name="Hale W."/>
            <person name="Jakkamsetti A."/>
            <person name="Pham P."/>
            <person name="Ruth R."/>
            <person name="San Lucas F."/>
            <person name="Warren J."/>
            <person name="Zhang J."/>
            <person name="Zhao Z."/>
            <person name="Zhou C."/>
            <person name="Zhu D."/>
            <person name="Lee S."/>
            <person name="Bess C."/>
            <person name="Blankenburg K."/>
            <person name="Forbes L."/>
            <person name="Fu Q."/>
            <person name="Gubbala S."/>
            <person name="Hirani K."/>
            <person name="Jayaseelan J.C."/>
            <person name="Lara F."/>
            <person name="Munidasa M."/>
            <person name="Palculict T."/>
            <person name="Patil S."/>
            <person name="Pu L.-L."/>
            <person name="Saada N."/>
            <person name="Tang L."/>
            <person name="Weissenberger G."/>
            <person name="Zhu Y."/>
            <person name="Hemphill L."/>
            <person name="Shang Y."/>
            <person name="Youmans B."/>
            <person name="Ayvaz T."/>
            <person name="Ross M."/>
            <person name="Santibanez J."/>
            <person name="Aqrawi P."/>
            <person name="Gross S."/>
            <person name="Joshi V."/>
            <person name="Fowler G."/>
            <person name="Nazareth L."/>
            <person name="Reid J."/>
            <person name="Worley K."/>
            <person name="Petrosino J."/>
            <person name="Highlander S."/>
            <person name="Gibbs R."/>
        </authorList>
    </citation>
    <scope>NUCLEOTIDE SEQUENCE [LARGE SCALE GENOMIC DNA]</scope>
    <source>
        <strain evidence="1 2">ATCC 33394</strain>
    </source>
</reference>